<feature type="transmembrane region" description="Helical" evidence="12">
    <location>
        <begin position="214"/>
        <end position="235"/>
    </location>
</feature>
<dbReference type="InterPro" id="IPR036938">
    <property type="entry name" value="PAP2/HPO_sf"/>
</dbReference>
<feature type="transmembrane region" description="Helical" evidence="12">
    <location>
        <begin position="162"/>
        <end position="183"/>
    </location>
</feature>
<feature type="domain" description="Phosphatidic acid phosphatase type 2/haloperoxidase" evidence="13">
    <location>
        <begin position="61"/>
        <end position="170"/>
    </location>
</feature>
<dbReference type="AlphaFoldDB" id="A0A4C1X825"/>
<evidence type="ECO:0000256" key="9">
    <source>
        <dbReference type="ARBA" id="ARBA00022989"/>
    </source>
</evidence>
<dbReference type="OrthoDB" id="6416209at2759"/>
<keyword evidence="10 12" id="KW-0472">Membrane</keyword>
<dbReference type="GO" id="GO:0006094">
    <property type="term" value="P:gluconeogenesis"/>
    <property type="evidence" value="ECO:0007669"/>
    <property type="project" value="UniProtKB-UniPathway"/>
</dbReference>
<evidence type="ECO:0000256" key="10">
    <source>
        <dbReference type="ARBA" id="ARBA00023136"/>
    </source>
</evidence>
<organism evidence="14 15">
    <name type="scientific">Eumeta variegata</name>
    <name type="common">Bagworm moth</name>
    <name type="synonym">Eumeta japonica</name>
    <dbReference type="NCBI Taxonomy" id="151549"/>
    <lineage>
        <taxon>Eukaryota</taxon>
        <taxon>Metazoa</taxon>
        <taxon>Ecdysozoa</taxon>
        <taxon>Arthropoda</taxon>
        <taxon>Hexapoda</taxon>
        <taxon>Insecta</taxon>
        <taxon>Pterygota</taxon>
        <taxon>Neoptera</taxon>
        <taxon>Endopterygota</taxon>
        <taxon>Lepidoptera</taxon>
        <taxon>Glossata</taxon>
        <taxon>Ditrysia</taxon>
        <taxon>Tineoidea</taxon>
        <taxon>Psychidae</taxon>
        <taxon>Oiketicinae</taxon>
        <taxon>Eumeta</taxon>
    </lineage>
</organism>
<dbReference type="SUPFAM" id="SSF48317">
    <property type="entry name" value="Acid phosphatase/Vanadium-dependent haloperoxidase"/>
    <property type="match status" value="1"/>
</dbReference>
<dbReference type="PANTHER" id="PTHR12591">
    <property type="entry name" value="GLUCOSE-6-PHOSPHATASE"/>
    <property type="match status" value="1"/>
</dbReference>
<evidence type="ECO:0000259" key="13">
    <source>
        <dbReference type="Pfam" id="PF01569"/>
    </source>
</evidence>
<dbReference type="EMBL" id="BGZK01000774">
    <property type="protein sequence ID" value="GBP59941.1"/>
    <property type="molecule type" value="Genomic_DNA"/>
</dbReference>
<feature type="transmembrane region" description="Helical" evidence="12">
    <location>
        <begin position="48"/>
        <end position="74"/>
    </location>
</feature>
<dbReference type="GO" id="GO:0004346">
    <property type="term" value="F:glucose-6-phosphatase activity"/>
    <property type="evidence" value="ECO:0007669"/>
    <property type="project" value="UniProtKB-EC"/>
</dbReference>
<evidence type="ECO:0000256" key="4">
    <source>
        <dbReference type="ARBA" id="ARBA00012634"/>
    </source>
</evidence>
<protein>
    <recommendedName>
        <fullName evidence="4">glucose-6-phosphatase</fullName>
        <ecNumber evidence="4">3.1.3.9</ecNumber>
    </recommendedName>
</protein>
<evidence type="ECO:0000256" key="11">
    <source>
        <dbReference type="PIRSR" id="PIRSR000905-2"/>
    </source>
</evidence>
<keyword evidence="15" id="KW-1185">Reference proteome</keyword>
<comment type="pathway">
    <text evidence="2">Carbohydrate biosynthesis; gluconeogenesis.</text>
</comment>
<evidence type="ECO:0000256" key="3">
    <source>
        <dbReference type="ARBA" id="ARBA00009266"/>
    </source>
</evidence>
<keyword evidence="9 12" id="KW-1133">Transmembrane helix</keyword>
<dbReference type="GO" id="GO:0051156">
    <property type="term" value="P:glucose 6-phosphate metabolic process"/>
    <property type="evidence" value="ECO:0007669"/>
    <property type="project" value="TreeGrafter"/>
</dbReference>
<evidence type="ECO:0000256" key="7">
    <source>
        <dbReference type="ARBA" id="ARBA00022801"/>
    </source>
</evidence>
<evidence type="ECO:0000256" key="5">
    <source>
        <dbReference type="ARBA" id="ARBA00022432"/>
    </source>
</evidence>
<evidence type="ECO:0000313" key="15">
    <source>
        <dbReference type="Proteomes" id="UP000299102"/>
    </source>
</evidence>
<dbReference type="Pfam" id="PF01569">
    <property type="entry name" value="PAP2"/>
    <property type="match status" value="1"/>
</dbReference>
<gene>
    <name evidence="14" type="primary">G6PC</name>
    <name evidence="14" type="ORF">EVAR_89012_1</name>
</gene>
<comment type="subcellular location">
    <subcellularLocation>
        <location evidence="1">Endoplasmic reticulum membrane</location>
        <topology evidence="1">Multi-pass membrane protein</topology>
    </subcellularLocation>
</comment>
<reference evidence="14 15" key="1">
    <citation type="journal article" date="2019" name="Commun. Biol.">
        <title>The bagworm genome reveals a unique fibroin gene that provides high tensile strength.</title>
        <authorList>
            <person name="Kono N."/>
            <person name="Nakamura H."/>
            <person name="Ohtoshi R."/>
            <person name="Tomita M."/>
            <person name="Numata K."/>
            <person name="Arakawa K."/>
        </authorList>
    </citation>
    <scope>NUCLEOTIDE SEQUENCE [LARGE SCALE GENOMIC DNA]</scope>
</reference>
<evidence type="ECO:0000256" key="2">
    <source>
        <dbReference type="ARBA" id="ARBA00004742"/>
    </source>
</evidence>
<feature type="transmembrane region" description="Helical" evidence="12">
    <location>
        <begin position="247"/>
        <end position="268"/>
    </location>
</feature>
<evidence type="ECO:0000256" key="12">
    <source>
        <dbReference type="SAM" id="Phobius"/>
    </source>
</evidence>
<evidence type="ECO:0000256" key="1">
    <source>
        <dbReference type="ARBA" id="ARBA00004477"/>
    </source>
</evidence>
<keyword evidence="5" id="KW-0312">Gluconeogenesis</keyword>
<comment type="similarity">
    <text evidence="3">Belongs to the glucose-6-phosphatase family.</text>
</comment>
<dbReference type="EC" id="3.1.3.9" evidence="4"/>
<keyword evidence="8" id="KW-0256">Endoplasmic reticulum</keyword>
<dbReference type="Proteomes" id="UP000299102">
    <property type="component" value="Unassembled WGS sequence"/>
</dbReference>
<keyword evidence="7" id="KW-0378">Hydrolase</keyword>
<dbReference type="PIRSF" id="PIRSF000905">
    <property type="entry name" value="Glucose-6-phosphatase"/>
    <property type="match status" value="1"/>
</dbReference>
<dbReference type="InterPro" id="IPR016275">
    <property type="entry name" value="Glucose-6-phosphatase"/>
</dbReference>
<accession>A0A4C1X825</accession>
<evidence type="ECO:0000256" key="8">
    <source>
        <dbReference type="ARBA" id="ARBA00022824"/>
    </source>
</evidence>
<keyword evidence="6 12" id="KW-0812">Transmembrane</keyword>
<dbReference type="UniPathway" id="UPA00138"/>
<dbReference type="GO" id="GO:0005789">
    <property type="term" value="C:endoplasmic reticulum membrane"/>
    <property type="evidence" value="ECO:0007669"/>
    <property type="project" value="UniProtKB-SubCell"/>
</dbReference>
<proteinExistence type="inferred from homology"/>
<evidence type="ECO:0000256" key="6">
    <source>
        <dbReference type="ARBA" id="ARBA00022692"/>
    </source>
</evidence>
<name>A0A4C1X825_EUMVA</name>
<dbReference type="STRING" id="151549.A0A4C1X825"/>
<evidence type="ECO:0000313" key="14">
    <source>
        <dbReference type="EMBL" id="GBP59941.1"/>
    </source>
</evidence>
<feature type="transmembrane region" description="Helical" evidence="12">
    <location>
        <begin position="274"/>
        <end position="303"/>
    </location>
</feature>
<dbReference type="InterPro" id="IPR000326">
    <property type="entry name" value="PAP2/HPO"/>
</dbReference>
<sequence length="315" mass="36154">MFFAGAYSAILSSASSELSKYFQNRVEGSEDFVEHVNELANPHYAFEIIFPLVCIIDSVFAAQFLLCISFGSWLNTVMKWWLLEDRPYWWVQNTSFYRDMNRPQLHQYSQTCETGPGSPSGHSAMIAMQLVLYLMWISHFMNDSDPYIWGVGRDRAPVPKTVFRHVLSVIILAGISVITYFALKFSGLDPEWSIKLAYRWCEHPDNIRVSSLPLFALVQALASLLAWALAVTPEVAKYRHYTSQRSLLLAIISTYVIVAVTKDVVKIVDKENEVLFYALLFAVLCLRAVLLIRVVPFFATFFYRNVEEDKKKKKT</sequence>
<comment type="caution">
    <text evidence="14">The sequence shown here is derived from an EMBL/GenBank/DDBJ whole genome shotgun (WGS) entry which is preliminary data.</text>
</comment>
<dbReference type="PANTHER" id="PTHR12591:SF0">
    <property type="entry name" value="FI19814P1"/>
    <property type="match status" value="1"/>
</dbReference>
<feature type="binding site" evidence="11">
    <location>
        <position position="155"/>
    </location>
    <ligand>
        <name>substrate</name>
    </ligand>
</feature>
<feature type="binding site" evidence="11">
    <location>
        <position position="86"/>
    </location>
    <ligand>
        <name>substrate</name>
    </ligand>
</feature>